<evidence type="ECO:0000313" key="7">
    <source>
        <dbReference type="Proteomes" id="UP000036681"/>
    </source>
</evidence>
<dbReference type="SUPFAM" id="SSF52540">
    <property type="entry name" value="P-loop containing nucleoside triphosphate hydrolases"/>
    <property type="match status" value="1"/>
</dbReference>
<sequence>MENFPAWVCEEIIAEYHKKGLTSLFHWQAELLSDDRLRSPQYMNLLFSAPTSAGKTIVAELIALNTILTRKRKALFIFPYISVAREKFLNLQVSWLNYTVIVFILLFIFLFLLNFKW</sequence>
<dbReference type="InterPro" id="IPR011545">
    <property type="entry name" value="DEAD/DEAH_box_helicase_dom"/>
</dbReference>
<reference evidence="8" key="1">
    <citation type="submission" date="2017-02" db="UniProtKB">
        <authorList>
            <consortium name="WormBaseParasite"/>
        </authorList>
    </citation>
    <scope>IDENTIFICATION</scope>
</reference>
<evidence type="ECO:0000256" key="1">
    <source>
        <dbReference type="ARBA" id="ARBA00022741"/>
    </source>
</evidence>
<evidence type="ECO:0000256" key="3">
    <source>
        <dbReference type="ARBA" id="ARBA00022806"/>
    </source>
</evidence>
<feature type="transmembrane region" description="Helical" evidence="5">
    <location>
        <begin position="95"/>
        <end position="115"/>
    </location>
</feature>
<dbReference type="Pfam" id="PF00270">
    <property type="entry name" value="DEAD"/>
    <property type="match status" value="1"/>
</dbReference>
<keyword evidence="5" id="KW-0812">Transmembrane</keyword>
<keyword evidence="2" id="KW-0378">Hydrolase</keyword>
<evidence type="ECO:0000313" key="8">
    <source>
        <dbReference type="WBParaSite" id="ALUE_0001597701-mRNA-1"/>
    </source>
</evidence>
<dbReference type="GO" id="GO:0016787">
    <property type="term" value="F:hydrolase activity"/>
    <property type="evidence" value="ECO:0007669"/>
    <property type="project" value="UniProtKB-KW"/>
</dbReference>
<dbReference type="InterPro" id="IPR027417">
    <property type="entry name" value="P-loop_NTPase"/>
</dbReference>
<name>A0A0M3ID99_ASCLU</name>
<keyword evidence="5" id="KW-0472">Membrane</keyword>
<dbReference type="InterPro" id="IPR050474">
    <property type="entry name" value="Hel308_SKI2-like"/>
</dbReference>
<feature type="domain" description="DEAD/DEAH-box helicase" evidence="6">
    <location>
        <begin position="43"/>
        <end position="92"/>
    </location>
</feature>
<dbReference type="WBParaSite" id="ALUE_0001597701-mRNA-1">
    <property type="protein sequence ID" value="ALUE_0001597701-mRNA-1"/>
    <property type="gene ID" value="ALUE_0001597701"/>
</dbReference>
<keyword evidence="5" id="KW-1133">Transmembrane helix</keyword>
<evidence type="ECO:0000256" key="2">
    <source>
        <dbReference type="ARBA" id="ARBA00022801"/>
    </source>
</evidence>
<keyword evidence="1" id="KW-0547">Nucleotide-binding</keyword>
<proteinExistence type="predicted"/>
<keyword evidence="7" id="KW-1185">Reference proteome</keyword>
<keyword evidence="3" id="KW-0347">Helicase</keyword>
<organism evidence="7 8">
    <name type="scientific">Ascaris lumbricoides</name>
    <name type="common">Giant roundworm</name>
    <dbReference type="NCBI Taxonomy" id="6252"/>
    <lineage>
        <taxon>Eukaryota</taxon>
        <taxon>Metazoa</taxon>
        <taxon>Ecdysozoa</taxon>
        <taxon>Nematoda</taxon>
        <taxon>Chromadorea</taxon>
        <taxon>Rhabditida</taxon>
        <taxon>Spirurina</taxon>
        <taxon>Ascaridomorpha</taxon>
        <taxon>Ascaridoidea</taxon>
        <taxon>Ascarididae</taxon>
        <taxon>Ascaris</taxon>
    </lineage>
</organism>
<dbReference type="PANTHER" id="PTHR47961:SF6">
    <property type="entry name" value="DNA-DIRECTED DNA POLYMERASE"/>
    <property type="match status" value="1"/>
</dbReference>
<dbReference type="Proteomes" id="UP000036681">
    <property type="component" value="Unplaced"/>
</dbReference>
<dbReference type="Gene3D" id="3.40.50.300">
    <property type="entry name" value="P-loop containing nucleotide triphosphate hydrolases"/>
    <property type="match status" value="1"/>
</dbReference>
<evidence type="ECO:0000256" key="5">
    <source>
        <dbReference type="SAM" id="Phobius"/>
    </source>
</evidence>
<protein>
    <submittedName>
        <fullName evidence="8">DEAD domain-containing protein</fullName>
    </submittedName>
</protein>
<dbReference type="GO" id="GO:0004386">
    <property type="term" value="F:helicase activity"/>
    <property type="evidence" value="ECO:0007669"/>
    <property type="project" value="UniProtKB-KW"/>
</dbReference>
<accession>A0A0M3ID99</accession>
<dbReference type="PANTHER" id="PTHR47961">
    <property type="entry name" value="DNA POLYMERASE THETA, PUTATIVE (AFU_ORTHOLOGUE AFUA_1G05260)-RELATED"/>
    <property type="match status" value="1"/>
</dbReference>
<evidence type="ECO:0000259" key="6">
    <source>
        <dbReference type="Pfam" id="PF00270"/>
    </source>
</evidence>
<dbReference type="GO" id="GO:0003676">
    <property type="term" value="F:nucleic acid binding"/>
    <property type="evidence" value="ECO:0007669"/>
    <property type="project" value="InterPro"/>
</dbReference>
<dbReference type="GO" id="GO:0005524">
    <property type="term" value="F:ATP binding"/>
    <property type="evidence" value="ECO:0007669"/>
    <property type="project" value="UniProtKB-KW"/>
</dbReference>
<dbReference type="AlphaFoldDB" id="A0A0M3ID99"/>
<keyword evidence="4" id="KW-0067">ATP-binding</keyword>
<evidence type="ECO:0000256" key="4">
    <source>
        <dbReference type="ARBA" id="ARBA00022840"/>
    </source>
</evidence>